<feature type="transmembrane region" description="Helical" evidence="5">
    <location>
        <begin position="78"/>
        <end position="102"/>
    </location>
</feature>
<accession>A0ABW3D1T3</accession>
<dbReference type="EMBL" id="JBHTJH010000017">
    <property type="protein sequence ID" value="MFD0864043.1"/>
    <property type="molecule type" value="Genomic_DNA"/>
</dbReference>
<dbReference type="PANTHER" id="PTHR30520">
    <property type="entry name" value="FORMATE TRANSPORTER-RELATED"/>
    <property type="match status" value="1"/>
</dbReference>
<dbReference type="RefSeq" id="WP_386410831.1">
    <property type="nucleotide sequence ID" value="NZ_JBHTJH010000017.1"/>
</dbReference>
<keyword evidence="4 5" id="KW-0472">Membrane</keyword>
<evidence type="ECO:0000313" key="7">
    <source>
        <dbReference type="Proteomes" id="UP001596978"/>
    </source>
</evidence>
<evidence type="ECO:0000256" key="5">
    <source>
        <dbReference type="SAM" id="Phobius"/>
    </source>
</evidence>
<name>A0ABW3D1T3_9FLAO</name>
<protein>
    <submittedName>
        <fullName evidence="6">Formate/nitrite transporter family protein</fullName>
    </submittedName>
</protein>
<dbReference type="InterPro" id="IPR023271">
    <property type="entry name" value="Aquaporin-like"/>
</dbReference>
<keyword evidence="3 5" id="KW-1133">Transmembrane helix</keyword>
<sequence>MAKLEKEIEKALDNPHQEKTRSEEDILVDQLSEGIETYRDKKTSVFLSALTAGLEIGFSFLLLGILHNILKERVSKDVIFYILAFAYPIGFIIIILSKSLLFTEQTSLLALPVLHKRRSIGELLKLWGIVICGNLIGGYIFAFAGGHIGLALEIISVDSIGEIAYHVTRPHNLIIFGSSIFAGWLMAVLSWLLSSTKETISRIVVIYIITFTVGFAGFHHSIVGNIEVFAGLIFTSELSVADYLSFQGIALLGNAIGGVVFVAALRYRTIASNF</sequence>
<reference evidence="7" key="1">
    <citation type="journal article" date="2019" name="Int. J. Syst. Evol. Microbiol.">
        <title>The Global Catalogue of Microorganisms (GCM) 10K type strain sequencing project: providing services to taxonomists for standard genome sequencing and annotation.</title>
        <authorList>
            <consortium name="The Broad Institute Genomics Platform"/>
            <consortium name="The Broad Institute Genome Sequencing Center for Infectious Disease"/>
            <person name="Wu L."/>
            <person name="Ma J."/>
        </authorList>
    </citation>
    <scope>NUCLEOTIDE SEQUENCE [LARGE SCALE GENOMIC DNA]</scope>
    <source>
        <strain evidence="7">CCUG 62952</strain>
    </source>
</reference>
<feature type="transmembrane region" description="Helical" evidence="5">
    <location>
        <begin position="204"/>
        <end position="223"/>
    </location>
</feature>
<dbReference type="Pfam" id="PF01226">
    <property type="entry name" value="Form_Nir_trans"/>
    <property type="match status" value="1"/>
</dbReference>
<feature type="transmembrane region" description="Helical" evidence="5">
    <location>
        <begin position="243"/>
        <end position="265"/>
    </location>
</feature>
<evidence type="ECO:0000256" key="2">
    <source>
        <dbReference type="ARBA" id="ARBA00022692"/>
    </source>
</evidence>
<evidence type="ECO:0000256" key="4">
    <source>
        <dbReference type="ARBA" id="ARBA00023136"/>
    </source>
</evidence>
<dbReference type="Gene3D" id="1.20.1080.10">
    <property type="entry name" value="Glycerol uptake facilitator protein"/>
    <property type="match status" value="1"/>
</dbReference>
<evidence type="ECO:0000256" key="3">
    <source>
        <dbReference type="ARBA" id="ARBA00022989"/>
    </source>
</evidence>
<feature type="transmembrane region" description="Helical" evidence="5">
    <location>
        <begin position="123"/>
        <end position="144"/>
    </location>
</feature>
<comment type="caution">
    <text evidence="6">The sequence shown here is derived from an EMBL/GenBank/DDBJ whole genome shotgun (WGS) entry which is preliminary data.</text>
</comment>
<proteinExistence type="predicted"/>
<keyword evidence="2 5" id="KW-0812">Transmembrane</keyword>
<evidence type="ECO:0000313" key="6">
    <source>
        <dbReference type="EMBL" id="MFD0864043.1"/>
    </source>
</evidence>
<organism evidence="6 7">
    <name type="scientific">Sungkyunkwania multivorans</name>
    <dbReference type="NCBI Taxonomy" id="1173618"/>
    <lineage>
        <taxon>Bacteria</taxon>
        <taxon>Pseudomonadati</taxon>
        <taxon>Bacteroidota</taxon>
        <taxon>Flavobacteriia</taxon>
        <taxon>Flavobacteriales</taxon>
        <taxon>Flavobacteriaceae</taxon>
        <taxon>Sungkyunkwania</taxon>
    </lineage>
</organism>
<dbReference type="InterPro" id="IPR000292">
    <property type="entry name" value="For/NO2_transpt"/>
</dbReference>
<gene>
    <name evidence="6" type="ORF">ACFQ1M_17640</name>
</gene>
<evidence type="ECO:0000256" key="1">
    <source>
        <dbReference type="ARBA" id="ARBA00004141"/>
    </source>
</evidence>
<comment type="subcellular location">
    <subcellularLocation>
        <location evidence="1">Membrane</location>
        <topology evidence="1">Multi-pass membrane protein</topology>
    </subcellularLocation>
</comment>
<feature type="transmembrane region" description="Helical" evidence="5">
    <location>
        <begin position="173"/>
        <end position="192"/>
    </location>
</feature>
<feature type="transmembrane region" description="Helical" evidence="5">
    <location>
        <begin position="45"/>
        <end position="66"/>
    </location>
</feature>
<keyword evidence="7" id="KW-1185">Reference proteome</keyword>
<dbReference type="PANTHER" id="PTHR30520:SF2">
    <property type="entry name" value="INNER MEMBRANE PROTEIN YFDC"/>
    <property type="match status" value="1"/>
</dbReference>
<dbReference type="Proteomes" id="UP001596978">
    <property type="component" value="Unassembled WGS sequence"/>
</dbReference>